<evidence type="ECO:0000256" key="2">
    <source>
        <dbReference type="ARBA" id="ARBA00009124"/>
    </source>
</evidence>
<comment type="similarity">
    <text evidence="13">Belongs to the GRAS family.</text>
</comment>
<comment type="caution">
    <text evidence="16">The sequence shown here is derived from an EMBL/GenBank/DDBJ whole genome shotgun (WGS) entry which is preliminary data.</text>
</comment>
<name>A0A498HEB9_MALDO</name>
<proteinExistence type="inferred from homology"/>
<comment type="similarity">
    <text evidence="2">Belongs to the eukaryotic ribosomal protein eL27 family.</text>
</comment>
<dbReference type="Pfam" id="PF01777">
    <property type="entry name" value="Ribosomal_L27e"/>
    <property type="match status" value="1"/>
</dbReference>
<sequence length="1018" mass="112335">MVKFLKPNKAVINLQGRYAGRKAVIVRAFDEGTRDRPYGHCLVAGIKKYPSKVIRKDSAKKTAKKSRVKAFVKLVNYQHLMPTRYTLDVDLKDVVNVESLQTKDKKVTALKEVKKRFEERFKTGKNRWFFTKLSFLSLLSLLPLSLTKLSAELSVRAFGCLSRFSLSLSARKLPSFLYSPHTSSFLLPPSPLPVMLQSLIPQSPIAAANPNINNPTSSSSSSMKTKRVDRDLAGSGSGDSDAEDPSFTKRLSSGRNFREQTADDRDTETVEEGESAGLRLLGLLLQCAECVAMDKLDDASDLLPEIAELSSPFGSSPERIGAYFAHALQTRVVSSCLGTYSPLTTKTLTLAQSQRIFNALQSYNSISPLVKFSHFTSNQAIFQALDGEDHIHVIDLDIMQGLQWPGLFHILASRTKKIRSMRITGFGSSSELLESTGRRLADFASSLGLPFEFQPLEGKIGSITELNQLGIKPSEATVIHWMHHCLYDVTGSDLAALRLLGSLRPKLITIAEQDLSHSGSFLGRFVEALHYYSALFDALGDGLGADSLERHMVEQQLFGCEIRNILAVGGPKRTGEVKLERWGDELKRVGFRGVSLGGNPAAQASLLLGMFPWKGYTLVEENGCLKLGWKDLSLLTASAWQPITMMSLEGFEPVAVSPQKQDPAWKHCQLFMKDQPNGSKVELKKCIYCGKLFQGGGINRLKSHLAGRKGNGPTCDHAPPDVRIVMLQSLNDGIAAFRQRKSHIVANPHCSISEVDGSLGENGEYKLVVGPDSNALVNDEEVGGLSGNGGIRLTDNLTNVPLEVDNSYRSNAQQGLIGEAKLYFSVDEEEDGGTSVDRGVRQRGRPSGGATGSGSVNGVTKFSLCLSAEWWSTYGGGCPNLSRLAIRILSQTCSLVQCQENQSPFEQLHKTRNSLEHQRLNDLVFVQYNFKLKQKVHKHKEQEYTDPTSFDHDSIAEDWVAEMEMHQEDIENPDWRSLDPPSENSRLLELSVDEVEELGSGFDDNEILNGLKMVKEEC</sequence>
<dbReference type="InterPro" id="IPR038655">
    <property type="entry name" value="Ribosomal_eL27_sf"/>
</dbReference>
<dbReference type="GO" id="GO:1990904">
    <property type="term" value="C:ribonucleoprotein complex"/>
    <property type="evidence" value="ECO:0007669"/>
    <property type="project" value="UniProtKB-KW"/>
</dbReference>
<dbReference type="GO" id="GO:0005840">
    <property type="term" value="C:ribosome"/>
    <property type="evidence" value="ECO:0007669"/>
    <property type="project" value="UniProtKB-KW"/>
</dbReference>
<evidence type="ECO:0000256" key="9">
    <source>
        <dbReference type="ARBA" id="ARBA00023163"/>
    </source>
</evidence>
<dbReference type="GO" id="GO:0006412">
    <property type="term" value="P:translation"/>
    <property type="evidence" value="ECO:0007669"/>
    <property type="project" value="InterPro"/>
</dbReference>
<organism evidence="16 17">
    <name type="scientific">Malus domestica</name>
    <name type="common">Apple</name>
    <name type="synonym">Pyrus malus</name>
    <dbReference type="NCBI Taxonomy" id="3750"/>
    <lineage>
        <taxon>Eukaryota</taxon>
        <taxon>Viridiplantae</taxon>
        <taxon>Streptophyta</taxon>
        <taxon>Embryophyta</taxon>
        <taxon>Tracheophyta</taxon>
        <taxon>Spermatophyta</taxon>
        <taxon>Magnoliopsida</taxon>
        <taxon>eudicotyledons</taxon>
        <taxon>Gunneridae</taxon>
        <taxon>Pentapetalae</taxon>
        <taxon>rosids</taxon>
        <taxon>fabids</taxon>
        <taxon>Rosales</taxon>
        <taxon>Rosaceae</taxon>
        <taxon>Amygdaloideae</taxon>
        <taxon>Maleae</taxon>
        <taxon>Malus</taxon>
    </lineage>
</organism>
<feature type="region of interest" description="Disordered" evidence="14">
    <location>
        <begin position="207"/>
        <end position="271"/>
    </location>
</feature>
<evidence type="ECO:0000256" key="1">
    <source>
        <dbReference type="ARBA" id="ARBA00004123"/>
    </source>
</evidence>
<evidence type="ECO:0000256" key="11">
    <source>
        <dbReference type="ARBA" id="ARBA00023274"/>
    </source>
</evidence>
<feature type="short sequence motif" description="VHIID" evidence="13">
    <location>
        <begin position="391"/>
        <end position="395"/>
    </location>
</feature>
<dbReference type="Proteomes" id="UP000290289">
    <property type="component" value="Chromosome 17"/>
</dbReference>
<dbReference type="InterPro" id="IPR041991">
    <property type="entry name" value="Ribosomal_eL27_KOW"/>
</dbReference>
<dbReference type="PROSITE" id="PS50985">
    <property type="entry name" value="GRAS"/>
    <property type="match status" value="1"/>
</dbReference>
<dbReference type="GO" id="GO:0003677">
    <property type="term" value="F:DNA binding"/>
    <property type="evidence" value="ECO:0007669"/>
    <property type="project" value="UniProtKB-KW"/>
</dbReference>
<keyword evidence="8" id="KW-0238">DNA-binding</keyword>
<dbReference type="AlphaFoldDB" id="A0A498HEB9"/>
<keyword evidence="4 12" id="KW-0863">Zinc-finger</keyword>
<keyword evidence="17" id="KW-1185">Reference proteome</keyword>
<feature type="compositionally biased region" description="Low complexity" evidence="14">
    <location>
        <begin position="207"/>
        <end position="222"/>
    </location>
</feature>
<dbReference type="CDD" id="cd06090">
    <property type="entry name" value="KOW_RPL27"/>
    <property type="match status" value="1"/>
</dbReference>
<evidence type="ECO:0000256" key="12">
    <source>
        <dbReference type="PROSITE-ProRule" id="PRU00027"/>
    </source>
</evidence>
<evidence type="ECO:0000313" key="16">
    <source>
        <dbReference type="EMBL" id="RXH67795.1"/>
    </source>
</evidence>
<comment type="caution">
    <text evidence="13">Lacks conserved residue(s) required for the propagation of feature annotation.</text>
</comment>
<dbReference type="SUPFAM" id="SSF50104">
    <property type="entry name" value="Translation proteins SH3-like domain"/>
    <property type="match status" value="1"/>
</dbReference>
<feature type="region of interest" description="SAW" evidence="13">
    <location>
        <begin position="567"/>
        <end position="641"/>
    </location>
</feature>
<dbReference type="GO" id="GO:0005634">
    <property type="term" value="C:nucleus"/>
    <property type="evidence" value="ECO:0007669"/>
    <property type="project" value="UniProtKB-SubCell"/>
</dbReference>
<dbReference type="InterPro" id="IPR003656">
    <property type="entry name" value="Znf_BED"/>
</dbReference>
<dbReference type="GO" id="GO:0046983">
    <property type="term" value="F:protein dimerization activity"/>
    <property type="evidence" value="ECO:0007669"/>
    <property type="project" value="InterPro"/>
</dbReference>
<dbReference type="InterPro" id="IPR008906">
    <property type="entry name" value="HATC_C_dom"/>
</dbReference>
<dbReference type="InterPro" id="IPR008991">
    <property type="entry name" value="Translation_prot_SH3-like_sf"/>
</dbReference>
<dbReference type="Pfam" id="PF05699">
    <property type="entry name" value="Dimer_Tnp_hAT"/>
    <property type="match status" value="1"/>
</dbReference>
<dbReference type="FunFam" id="2.30.30.770:FF:000001">
    <property type="entry name" value="60S ribosomal protein L27"/>
    <property type="match status" value="1"/>
</dbReference>
<accession>A0A498HEB9</accession>
<dbReference type="Pfam" id="PF03514">
    <property type="entry name" value="GRAS"/>
    <property type="match status" value="1"/>
</dbReference>
<evidence type="ECO:0000256" key="3">
    <source>
        <dbReference type="ARBA" id="ARBA00022723"/>
    </source>
</evidence>
<dbReference type="SUPFAM" id="SSF53098">
    <property type="entry name" value="Ribonuclease H-like"/>
    <property type="match status" value="1"/>
</dbReference>
<protein>
    <recommendedName>
        <fullName evidence="15">BED-type domain-containing protein</fullName>
    </recommendedName>
</protein>
<dbReference type="Gene3D" id="2.30.30.770">
    <property type="match status" value="1"/>
</dbReference>
<feature type="region of interest" description="VHIID" evidence="13">
    <location>
        <begin position="360"/>
        <end position="425"/>
    </location>
</feature>
<dbReference type="InterPro" id="IPR012337">
    <property type="entry name" value="RNaseH-like_sf"/>
</dbReference>
<keyword evidence="10" id="KW-0539">Nucleus</keyword>
<evidence type="ECO:0000313" key="17">
    <source>
        <dbReference type="Proteomes" id="UP000290289"/>
    </source>
</evidence>
<feature type="compositionally biased region" description="Basic and acidic residues" evidence="14">
    <location>
        <begin position="256"/>
        <end position="268"/>
    </location>
</feature>
<dbReference type="GO" id="GO:0008270">
    <property type="term" value="F:zinc ion binding"/>
    <property type="evidence" value="ECO:0007669"/>
    <property type="project" value="UniProtKB-KW"/>
</dbReference>
<evidence type="ECO:0000256" key="7">
    <source>
        <dbReference type="ARBA" id="ARBA00023015"/>
    </source>
</evidence>
<dbReference type="PROSITE" id="PS50808">
    <property type="entry name" value="ZF_BED"/>
    <property type="match status" value="1"/>
</dbReference>
<keyword evidence="6" id="KW-0689">Ribosomal protein</keyword>
<evidence type="ECO:0000256" key="4">
    <source>
        <dbReference type="ARBA" id="ARBA00022771"/>
    </source>
</evidence>
<dbReference type="EMBL" id="RDQH01000343">
    <property type="protein sequence ID" value="RXH67795.1"/>
    <property type="molecule type" value="Genomic_DNA"/>
</dbReference>
<keyword evidence="9" id="KW-0804">Transcription</keyword>
<feature type="domain" description="BED-type" evidence="15">
    <location>
        <begin position="659"/>
        <end position="722"/>
    </location>
</feature>
<evidence type="ECO:0000256" key="13">
    <source>
        <dbReference type="PROSITE-ProRule" id="PRU01191"/>
    </source>
</evidence>
<comment type="subcellular location">
    <subcellularLocation>
        <location evidence="1">Nucleus</location>
    </subcellularLocation>
</comment>
<keyword evidence="3" id="KW-0479">Metal-binding</keyword>
<evidence type="ECO:0000256" key="6">
    <source>
        <dbReference type="ARBA" id="ARBA00022980"/>
    </source>
</evidence>
<keyword evidence="5" id="KW-0862">Zinc</keyword>
<dbReference type="GO" id="GO:0003735">
    <property type="term" value="F:structural constituent of ribosome"/>
    <property type="evidence" value="ECO:0007669"/>
    <property type="project" value="InterPro"/>
</dbReference>
<reference evidence="16 17" key="1">
    <citation type="submission" date="2018-10" db="EMBL/GenBank/DDBJ databases">
        <title>A high-quality apple genome assembly.</title>
        <authorList>
            <person name="Hu J."/>
        </authorList>
    </citation>
    <scope>NUCLEOTIDE SEQUENCE [LARGE SCALE GENOMIC DNA]</scope>
    <source>
        <strain evidence="17">cv. HFTH1</strain>
        <tissue evidence="16">Young leaf</tissue>
    </source>
</reference>
<evidence type="ECO:0000256" key="8">
    <source>
        <dbReference type="ARBA" id="ARBA00023125"/>
    </source>
</evidence>
<feature type="short sequence motif" description="LxCxE motif" evidence="13">
    <location>
        <begin position="285"/>
        <end position="289"/>
    </location>
</feature>
<evidence type="ECO:0000256" key="5">
    <source>
        <dbReference type="ARBA" id="ARBA00022833"/>
    </source>
</evidence>
<keyword evidence="7" id="KW-0805">Transcription regulation</keyword>
<evidence type="ECO:0000256" key="10">
    <source>
        <dbReference type="ARBA" id="ARBA00023242"/>
    </source>
</evidence>
<dbReference type="PANTHER" id="PTHR31636">
    <property type="entry name" value="OSJNBA0084A10.13 PROTEIN-RELATED"/>
    <property type="match status" value="1"/>
</dbReference>
<keyword evidence="11" id="KW-0687">Ribonucleoprotein</keyword>
<evidence type="ECO:0000259" key="15">
    <source>
        <dbReference type="PROSITE" id="PS50808"/>
    </source>
</evidence>
<gene>
    <name evidence="16" type="ORF">DVH24_027942</name>
</gene>
<feature type="region of interest" description="Leucine repeat II (LRII)" evidence="13">
    <location>
        <begin position="435"/>
        <end position="467"/>
    </location>
</feature>
<dbReference type="InterPro" id="IPR005202">
    <property type="entry name" value="TF_GRAS"/>
</dbReference>
<evidence type="ECO:0000256" key="14">
    <source>
        <dbReference type="SAM" id="MobiDB-lite"/>
    </source>
</evidence>
<dbReference type="InterPro" id="IPR001141">
    <property type="entry name" value="Ribosomal_eL27"/>
</dbReference>
<feature type="region of interest" description="Disordered" evidence="14">
    <location>
        <begin position="828"/>
        <end position="854"/>
    </location>
</feature>